<dbReference type="SMART" id="SM00248">
    <property type="entry name" value="ANK"/>
    <property type="match status" value="2"/>
</dbReference>
<organism evidence="4 5">
    <name type="scientific">Rickettsiella grylli</name>
    <dbReference type="NCBI Taxonomy" id="59196"/>
    <lineage>
        <taxon>Bacteria</taxon>
        <taxon>Pseudomonadati</taxon>
        <taxon>Pseudomonadota</taxon>
        <taxon>Gammaproteobacteria</taxon>
        <taxon>Legionellales</taxon>
        <taxon>Coxiellaceae</taxon>
        <taxon>Rickettsiella</taxon>
    </lineage>
</organism>
<comment type="caution">
    <text evidence="4">The sequence shown here is derived from an EMBL/GenBank/DDBJ whole genome shotgun (WGS) entry which is preliminary data.</text>
</comment>
<name>A8PPA5_9COXI</name>
<dbReference type="eggNOG" id="COG0666">
    <property type="taxonomic scope" value="Bacteria"/>
</dbReference>
<keyword evidence="1" id="KW-0677">Repeat</keyword>
<dbReference type="Pfam" id="PF12796">
    <property type="entry name" value="Ank_2"/>
    <property type="match status" value="1"/>
</dbReference>
<dbReference type="RefSeq" id="WP_006035299.1">
    <property type="nucleotide sequence ID" value="NZ_AAQJ02000001.1"/>
</dbReference>
<dbReference type="PROSITE" id="PS50088">
    <property type="entry name" value="ANK_REPEAT"/>
    <property type="match status" value="2"/>
</dbReference>
<dbReference type="SUPFAM" id="SSF48403">
    <property type="entry name" value="Ankyrin repeat"/>
    <property type="match status" value="1"/>
</dbReference>
<dbReference type="InterPro" id="IPR036770">
    <property type="entry name" value="Ankyrin_rpt-contain_sf"/>
</dbReference>
<protein>
    <submittedName>
        <fullName evidence="4">Ankyrin repeat protein</fullName>
    </submittedName>
</protein>
<proteinExistence type="predicted"/>
<reference evidence="4" key="1">
    <citation type="submission" date="2006-04" db="EMBL/GenBank/DDBJ databases">
        <authorList>
            <person name="Seshadri R."/>
            <person name="Federici B.A."/>
        </authorList>
    </citation>
    <scope>NUCLEOTIDE SEQUENCE [LARGE SCALE GENOMIC DNA]</scope>
</reference>
<dbReference type="AlphaFoldDB" id="A8PPA5"/>
<dbReference type="STRING" id="59196.RICGR_1247"/>
<dbReference type="PANTHER" id="PTHR24180">
    <property type="entry name" value="CYCLIN-DEPENDENT KINASE INHIBITOR 2C-RELATED"/>
    <property type="match status" value="1"/>
</dbReference>
<dbReference type="Proteomes" id="UP000054075">
    <property type="component" value="Unassembled WGS sequence"/>
</dbReference>
<sequence length="213" mass="24503">MGTMNIINAIKKNDPIELEKELDFFKFCTHEDYDLNQVVQKNGQKLLHIATKHGSETVLLFLLESHVNINVTDYNGNTPAHYAILYGQPKILKLLKEAGADFSKKNNDGHTLDHYIKTRPKKEECKRNKKEFERILMDASSGLTLLAEVAIKYAEIYSNIENTAPKEIDFNKVQATSSFFFHNLPREFEYQTDPLHLTKQDNPLNLSITPCFK</sequence>
<keyword evidence="2 3" id="KW-0040">ANK repeat</keyword>
<evidence type="ECO:0000313" key="4">
    <source>
        <dbReference type="EMBL" id="EDP46316.1"/>
    </source>
</evidence>
<evidence type="ECO:0000256" key="1">
    <source>
        <dbReference type="ARBA" id="ARBA00022737"/>
    </source>
</evidence>
<dbReference type="InterPro" id="IPR051637">
    <property type="entry name" value="Ank_repeat_dom-contain_49"/>
</dbReference>
<feature type="repeat" description="ANK" evidence="3">
    <location>
        <begin position="42"/>
        <end position="74"/>
    </location>
</feature>
<reference evidence="4" key="2">
    <citation type="submission" date="2007-10" db="EMBL/GenBank/DDBJ databases">
        <authorList>
            <person name="Myers G.S."/>
        </authorList>
    </citation>
    <scope>NUCLEOTIDE SEQUENCE [LARGE SCALE GENOMIC DNA]</scope>
</reference>
<keyword evidence="5" id="KW-1185">Reference proteome</keyword>
<dbReference type="PANTHER" id="PTHR24180:SF45">
    <property type="entry name" value="POLY [ADP-RIBOSE] POLYMERASE TANKYRASE"/>
    <property type="match status" value="1"/>
</dbReference>
<feature type="repeat" description="ANK" evidence="3">
    <location>
        <begin position="75"/>
        <end position="107"/>
    </location>
</feature>
<dbReference type="PROSITE" id="PS50297">
    <property type="entry name" value="ANK_REP_REGION"/>
    <property type="match status" value="2"/>
</dbReference>
<gene>
    <name evidence="4" type="ORF">RICGR_1247</name>
</gene>
<evidence type="ECO:0000256" key="3">
    <source>
        <dbReference type="PROSITE-ProRule" id="PRU00023"/>
    </source>
</evidence>
<evidence type="ECO:0000313" key="5">
    <source>
        <dbReference type="Proteomes" id="UP000054075"/>
    </source>
</evidence>
<dbReference type="InterPro" id="IPR002110">
    <property type="entry name" value="Ankyrin_rpt"/>
</dbReference>
<accession>A8PPA5</accession>
<dbReference type="Gene3D" id="1.25.40.20">
    <property type="entry name" value="Ankyrin repeat-containing domain"/>
    <property type="match status" value="1"/>
</dbReference>
<dbReference type="EMBL" id="AAQJ02000001">
    <property type="protein sequence ID" value="EDP46316.1"/>
    <property type="molecule type" value="Genomic_DNA"/>
</dbReference>
<evidence type="ECO:0000256" key="2">
    <source>
        <dbReference type="ARBA" id="ARBA00023043"/>
    </source>
</evidence>